<name>A0A2I2GDT1_9EURO</name>
<keyword evidence="2" id="KW-1185">Reference proteome</keyword>
<dbReference type="AlphaFoldDB" id="A0A2I2GDT1"/>
<accession>A0A2I2GDT1</accession>
<dbReference type="OrthoDB" id="4526503at2759"/>
<dbReference type="Proteomes" id="UP000234275">
    <property type="component" value="Unassembled WGS sequence"/>
</dbReference>
<organism evidence="1 2">
    <name type="scientific">Aspergillus steynii IBT 23096</name>
    <dbReference type="NCBI Taxonomy" id="1392250"/>
    <lineage>
        <taxon>Eukaryota</taxon>
        <taxon>Fungi</taxon>
        <taxon>Dikarya</taxon>
        <taxon>Ascomycota</taxon>
        <taxon>Pezizomycotina</taxon>
        <taxon>Eurotiomycetes</taxon>
        <taxon>Eurotiomycetidae</taxon>
        <taxon>Eurotiales</taxon>
        <taxon>Aspergillaceae</taxon>
        <taxon>Aspergillus</taxon>
        <taxon>Aspergillus subgen. Circumdati</taxon>
    </lineage>
</organism>
<evidence type="ECO:0000313" key="1">
    <source>
        <dbReference type="EMBL" id="PLB51022.1"/>
    </source>
</evidence>
<dbReference type="RefSeq" id="XP_024706324.1">
    <property type="nucleotide sequence ID" value="XM_024854641.1"/>
</dbReference>
<dbReference type="GeneID" id="36562347"/>
<comment type="caution">
    <text evidence="1">The sequence shown here is derived from an EMBL/GenBank/DDBJ whole genome shotgun (WGS) entry which is preliminary data.</text>
</comment>
<dbReference type="VEuPathDB" id="FungiDB:P170DRAFT_509069"/>
<evidence type="ECO:0000313" key="2">
    <source>
        <dbReference type="Proteomes" id="UP000234275"/>
    </source>
</evidence>
<proteinExistence type="predicted"/>
<protein>
    <submittedName>
        <fullName evidence="1">Uncharacterized protein</fullName>
    </submittedName>
</protein>
<sequence length="334" mass="38832">MLPLHLRLENRYQDLAEIRESLWNLNGEDLTDDMAKLLRINFHHLDIDTGATSESVTPYFLPRKSFPSCRDTSGDLKDVLLDEGQNPENGKLDIPTCLTLTLHNYACGMNSERETHISYTKVVPYGWVKETSPDPEHLEPRPRHFYKPWLGYRYAPDTSVYQDELKRRNYRAPVPGMPYKRVLRLGDLIPSFLSLSHGMTEYDVHFCHDKLPSISEVLAAVDEILHSMRSQRDELQNKEFKQGSTAFNHILPRLILLRDSRGHRRLLYAYFDGSRLNVQFTELLHFEQFAVTPPPGTAYRDFINLSLYHDMIDQLLKWAWPVVQGDTSESCLRI</sequence>
<gene>
    <name evidence="1" type="ORF">P170DRAFT_509069</name>
</gene>
<dbReference type="EMBL" id="MSFO01000003">
    <property type="protein sequence ID" value="PLB51022.1"/>
    <property type="molecule type" value="Genomic_DNA"/>
</dbReference>
<reference evidence="1 2" key="1">
    <citation type="submission" date="2016-12" db="EMBL/GenBank/DDBJ databases">
        <title>The genomes of Aspergillus section Nigri reveals drivers in fungal speciation.</title>
        <authorList>
            <consortium name="DOE Joint Genome Institute"/>
            <person name="Vesth T.C."/>
            <person name="Nybo J."/>
            <person name="Theobald S."/>
            <person name="Brandl J."/>
            <person name="Frisvad J.C."/>
            <person name="Nielsen K.F."/>
            <person name="Lyhne E.K."/>
            <person name="Kogle M.E."/>
            <person name="Kuo A."/>
            <person name="Riley R."/>
            <person name="Clum A."/>
            <person name="Nolan M."/>
            <person name="Lipzen A."/>
            <person name="Salamov A."/>
            <person name="Henrissat B."/>
            <person name="Wiebenga A."/>
            <person name="De Vries R.P."/>
            <person name="Grigoriev I.V."/>
            <person name="Mortensen U.H."/>
            <person name="Andersen M.R."/>
            <person name="Baker S.E."/>
        </authorList>
    </citation>
    <scope>NUCLEOTIDE SEQUENCE [LARGE SCALE GENOMIC DNA]</scope>
    <source>
        <strain evidence="1 2">IBT 23096</strain>
    </source>
</reference>